<dbReference type="Proteomes" id="UP001589691">
    <property type="component" value="Unassembled WGS sequence"/>
</dbReference>
<dbReference type="EMBL" id="JBHLZY010000005">
    <property type="protein sequence ID" value="MFB9768736.1"/>
    <property type="molecule type" value="Genomic_DNA"/>
</dbReference>
<feature type="transmembrane region" description="Helical" evidence="1">
    <location>
        <begin position="35"/>
        <end position="51"/>
    </location>
</feature>
<keyword evidence="1" id="KW-0472">Membrane</keyword>
<reference evidence="2 3" key="1">
    <citation type="submission" date="2024-09" db="EMBL/GenBank/DDBJ databases">
        <authorList>
            <person name="Sun Q."/>
            <person name="Mori K."/>
        </authorList>
    </citation>
    <scope>NUCLEOTIDE SEQUENCE [LARGE SCALE GENOMIC DNA]</scope>
    <source>
        <strain evidence="2 3">TBRC 4576</strain>
    </source>
</reference>
<evidence type="ECO:0000256" key="1">
    <source>
        <dbReference type="SAM" id="Phobius"/>
    </source>
</evidence>
<keyword evidence="1" id="KW-0812">Transmembrane</keyword>
<proteinExistence type="predicted"/>
<keyword evidence="3" id="KW-1185">Reference proteome</keyword>
<evidence type="ECO:0000313" key="3">
    <source>
        <dbReference type="Proteomes" id="UP001589691"/>
    </source>
</evidence>
<dbReference type="RefSeq" id="WP_137642248.1">
    <property type="nucleotide sequence ID" value="NZ_BJEA01000007.1"/>
</dbReference>
<evidence type="ECO:0008006" key="4">
    <source>
        <dbReference type="Google" id="ProtNLM"/>
    </source>
</evidence>
<name>A0ABV5WSQ0_9LACO</name>
<sequence length="127" mass="14364">MDFSDWFNFSQRVKQDHVLVKVTNGQADRKTVRGSINWLALIFTFFYALFSQKYRTPGFIQKAAVPFVALIGVNMIAEMLVGSGLQVVINLAGAVWYGLMFDTWFENQLLANGYQIETPQPNSPVAH</sequence>
<comment type="caution">
    <text evidence="2">The sequence shown here is derived from an EMBL/GenBank/DDBJ whole genome shotgun (WGS) entry which is preliminary data.</text>
</comment>
<accession>A0ABV5WSQ0</accession>
<organism evidence="2 3">
    <name type="scientific">Lactiplantibacillus modestisalitolerans</name>
    <dbReference type="NCBI Taxonomy" id="1457219"/>
    <lineage>
        <taxon>Bacteria</taxon>
        <taxon>Bacillati</taxon>
        <taxon>Bacillota</taxon>
        <taxon>Bacilli</taxon>
        <taxon>Lactobacillales</taxon>
        <taxon>Lactobacillaceae</taxon>
        <taxon>Lactiplantibacillus</taxon>
    </lineage>
</organism>
<keyword evidence="1" id="KW-1133">Transmembrane helix</keyword>
<feature type="transmembrane region" description="Helical" evidence="1">
    <location>
        <begin position="63"/>
        <end position="81"/>
    </location>
</feature>
<protein>
    <recommendedName>
        <fullName evidence="4">Integral membrane protein</fullName>
    </recommendedName>
</protein>
<evidence type="ECO:0000313" key="2">
    <source>
        <dbReference type="EMBL" id="MFB9768736.1"/>
    </source>
</evidence>
<gene>
    <name evidence="2" type="ORF">ACFFLI_02465</name>
</gene>